<dbReference type="GO" id="GO:0003700">
    <property type="term" value="F:DNA-binding transcription factor activity"/>
    <property type="evidence" value="ECO:0007669"/>
    <property type="project" value="TreeGrafter"/>
</dbReference>
<dbReference type="EMBL" id="BARV01014930">
    <property type="protein sequence ID" value="GAI24874.1"/>
    <property type="molecule type" value="Genomic_DNA"/>
</dbReference>
<dbReference type="PROSITE" id="PS00356">
    <property type="entry name" value="HTH_LACI_1"/>
    <property type="match status" value="1"/>
</dbReference>
<keyword evidence="3" id="KW-0804">Transcription</keyword>
<keyword evidence="2" id="KW-0238">DNA-binding</keyword>
<accession>X1P1S9</accession>
<name>X1P1S9_9ZZZZ</name>
<evidence type="ECO:0000256" key="1">
    <source>
        <dbReference type="ARBA" id="ARBA00023015"/>
    </source>
</evidence>
<dbReference type="PANTHER" id="PTHR30146">
    <property type="entry name" value="LACI-RELATED TRANSCRIPTIONAL REPRESSOR"/>
    <property type="match status" value="1"/>
</dbReference>
<sequence>MRITIKDIAKKAKVSANTVSKALNNKSGVGKETRDRILKIAEELGYFPNVLAKNLRLGQTKIIGL</sequence>
<dbReference type="SMART" id="SM00354">
    <property type="entry name" value="HTH_LACI"/>
    <property type="match status" value="1"/>
</dbReference>
<reference evidence="5" key="1">
    <citation type="journal article" date="2014" name="Front. Microbiol.">
        <title>High frequency of phylogenetically diverse reductive dehalogenase-homologous genes in deep subseafloor sedimentary metagenomes.</title>
        <authorList>
            <person name="Kawai M."/>
            <person name="Futagami T."/>
            <person name="Toyoda A."/>
            <person name="Takaki Y."/>
            <person name="Nishi S."/>
            <person name="Hori S."/>
            <person name="Arai W."/>
            <person name="Tsubouchi T."/>
            <person name="Morono Y."/>
            <person name="Uchiyama I."/>
            <person name="Ito T."/>
            <person name="Fujiyama A."/>
            <person name="Inagaki F."/>
            <person name="Takami H."/>
        </authorList>
    </citation>
    <scope>NUCLEOTIDE SEQUENCE</scope>
    <source>
        <strain evidence="5">Expedition CK06-06</strain>
    </source>
</reference>
<evidence type="ECO:0000313" key="5">
    <source>
        <dbReference type="EMBL" id="GAI24874.1"/>
    </source>
</evidence>
<evidence type="ECO:0000259" key="4">
    <source>
        <dbReference type="PROSITE" id="PS50932"/>
    </source>
</evidence>
<evidence type="ECO:0000256" key="3">
    <source>
        <dbReference type="ARBA" id="ARBA00023163"/>
    </source>
</evidence>
<dbReference type="PANTHER" id="PTHR30146:SF148">
    <property type="entry name" value="HTH-TYPE TRANSCRIPTIONAL REPRESSOR PURR-RELATED"/>
    <property type="match status" value="1"/>
</dbReference>
<gene>
    <name evidence="5" type="ORF">S06H3_25891</name>
</gene>
<proteinExistence type="predicted"/>
<dbReference type="Gene3D" id="1.10.260.40">
    <property type="entry name" value="lambda repressor-like DNA-binding domains"/>
    <property type="match status" value="1"/>
</dbReference>
<feature type="non-terminal residue" evidence="5">
    <location>
        <position position="65"/>
    </location>
</feature>
<comment type="caution">
    <text evidence="5">The sequence shown here is derived from an EMBL/GenBank/DDBJ whole genome shotgun (WGS) entry which is preliminary data.</text>
</comment>
<dbReference type="AlphaFoldDB" id="X1P1S9"/>
<dbReference type="PRINTS" id="PR00036">
    <property type="entry name" value="HTHLACI"/>
</dbReference>
<dbReference type="SUPFAM" id="SSF47413">
    <property type="entry name" value="lambda repressor-like DNA-binding domains"/>
    <property type="match status" value="1"/>
</dbReference>
<dbReference type="Pfam" id="PF00356">
    <property type="entry name" value="LacI"/>
    <property type="match status" value="1"/>
</dbReference>
<dbReference type="CDD" id="cd01392">
    <property type="entry name" value="HTH_LacI"/>
    <property type="match status" value="1"/>
</dbReference>
<keyword evidence="1" id="KW-0805">Transcription regulation</keyword>
<organism evidence="5">
    <name type="scientific">marine sediment metagenome</name>
    <dbReference type="NCBI Taxonomy" id="412755"/>
    <lineage>
        <taxon>unclassified sequences</taxon>
        <taxon>metagenomes</taxon>
        <taxon>ecological metagenomes</taxon>
    </lineage>
</organism>
<protein>
    <recommendedName>
        <fullName evidence="4">HTH lacI-type domain-containing protein</fullName>
    </recommendedName>
</protein>
<feature type="domain" description="HTH lacI-type" evidence="4">
    <location>
        <begin position="3"/>
        <end position="57"/>
    </location>
</feature>
<dbReference type="InterPro" id="IPR000843">
    <property type="entry name" value="HTH_LacI"/>
</dbReference>
<evidence type="ECO:0000256" key="2">
    <source>
        <dbReference type="ARBA" id="ARBA00023125"/>
    </source>
</evidence>
<dbReference type="GO" id="GO:0000976">
    <property type="term" value="F:transcription cis-regulatory region binding"/>
    <property type="evidence" value="ECO:0007669"/>
    <property type="project" value="TreeGrafter"/>
</dbReference>
<dbReference type="PROSITE" id="PS50932">
    <property type="entry name" value="HTH_LACI_2"/>
    <property type="match status" value="1"/>
</dbReference>
<dbReference type="InterPro" id="IPR010982">
    <property type="entry name" value="Lambda_DNA-bd_dom_sf"/>
</dbReference>